<dbReference type="AlphaFoldDB" id="A0A369T9V1"/>
<evidence type="ECO:0000313" key="3">
    <source>
        <dbReference type="EMBL" id="RDD62070.1"/>
    </source>
</evidence>
<protein>
    <submittedName>
        <fullName evidence="3">Uncharacterized protein</fullName>
    </submittedName>
</protein>
<dbReference type="EMBL" id="QPMH01000007">
    <property type="protein sequence ID" value="RDD62070.1"/>
    <property type="molecule type" value="Genomic_DNA"/>
</dbReference>
<feature type="region of interest" description="Disordered" evidence="1">
    <location>
        <begin position="44"/>
        <end position="64"/>
    </location>
</feature>
<reference evidence="3 4" key="1">
    <citation type="submission" date="2018-07" db="EMBL/GenBank/DDBJ databases">
        <title>Venubactetium sediminum gen. nov., sp. nov., isolated from a marine solar saltern.</title>
        <authorList>
            <person name="Wang S."/>
        </authorList>
    </citation>
    <scope>NUCLEOTIDE SEQUENCE [LARGE SCALE GENOMIC DNA]</scope>
    <source>
        <strain evidence="3 4">WD2A32</strain>
    </source>
</reference>
<proteinExistence type="predicted"/>
<keyword evidence="4" id="KW-1185">Reference proteome</keyword>
<evidence type="ECO:0000256" key="2">
    <source>
        <dbReference type="SAM" id="Phobius"/>
    </source>
</evidence>
<feature type="compositionally biased region" description="Basic and acidic residues" evidence="1">
    <location>
        <begin position="53"/>
        <end position="64"/>
    </location>
</feature>
<keyword evidence="2" id="KW-0472">Membrane</keyword>
<evidence type="ECO:0000256" key="1">
    <source>
        <dbReference type="SAM" id="MobiDB-lite"/>
    </source>
</evidence>
<sequence length="64" mass="6948">MADIQRQWIRRVLGILLLAGVALVILANVHLVYVAVTSQPDCVPHRKQPGEAGSKDFRAAKPGC</sequence>
<keyword evidence="2" id="KW-1133">Transmembrane helix</keyword>
<dbReference type="Proteomes" id="UP000253941">
    <property type="component" value="Unassembled WGS sequence"/>
</dbReference>
<evidence type="ECO:0000313" key="4">
    <source>
        <dbReference type="Proteomes" id="UP000253941"/>
    </source>
</evidence>
<accession>A0A369T9V1</accession>
<organism evidence="3 4">
    <name type="scientific">Ferruginivarius sediminum</name>
    <dbReference type="NCBI Taxonomy" id="2661937"/>
    <lineage>
        <taxon>Bacteria</taxon>
        <taxon>Pseudomonadati</taxon>
        <taxon>Pseudomonadota</taxon>
        <taxon>Alphaproteobacteria</taxon>
        <taxon>Rhodospirillales</taxon>
        <taxon>Rhodospirillaceae</taxon>
        <taxon>Ferruginivarius</taxon>
    </lineage>
</organism>
<gene>
    <name evidence="3" type="ORF">DRB17_09525</name>
</gene>
<comment type="caution">
    <text evidence="3">The sequence shown here is derived from an EMBL/GenBank/DDBJ whole genome shotgun (WGS) entry which is preliminary data.</text>
</comment>
<dbReference type="RefSeq" id="WP_114581968.1">
    <property type="nucleotide sequence ID" value="NZ_QPMH01000007.1"/>
</dbReference>
<keyword evidence="2" id="KW-0812">Transmembrane</keyword>
<feature type="transmembrane region" description="Helical" evidence="2">
    <location>
        <begin position="12"/>
        <end position="36"/>
    </location>
</feature>
<name>A0A369T9V1_9PROT</name>